<dbReference type="PANTHER" id="PTHR35737:SF1">
    <property type="entry name" value="CRYPTIC LOCI REGULATOR"/>
    <property type="match status" value="1"/>
</dbReference>
<evidence type="ECO:0000313" key="2">
    <source>
        <dbReference type="Proteomes" id="UP000775213"/>
    </source>
</evidence>
<dbReference type="EMBL" id="JAGFBR010000009">
    <property type="protein sequence ID" value="KAH0461395.1"/>
    <property type="molecule type" value="Genomic_DNA"/>
</dbReference>
<evidence type="ECO:0000313" key="1">
    <source>
        <dbReference type="EMBL" id="KAH0461395.1"/>
    </source>
</evidence>
<keyword evidence="2" id="KW-1185">Reference proteome</keyword>
<dbReference type="Proteomes" id="UP000775213">
    <property type="component" value="Unassembled WGS sequence"/>
</dbReference>
<sequence>MARPMRPDGNEADWEVCEDNGFVYKRRRRHLSLLVGRLPADSAEELRRSHRSRKKRCLNSIRDRYLQEVEQWEDLSASLLRLASPPPEAASEAPTSSVASPRSFHLSLPAIDGLILELDAQEAILRKISDLCDCMDLFCQAQEDRLTQSLLDLPIWGALELSCDLCVIEIREAEKSHYNHQYIGLATCICWQDYVVLWRLALYDELSSLNW</sequence>
<organism evidence="1 2">
    <name type="scientific">Dendrobium chrysotoxum</name>
    <name type="common">Orchid</name>
    <dbReference type="NCBI Taxonomy" id="161865"/>
    <lineage>
        <taxon>Eukaryota</taxon>
        <taxon>Viridiplantae</taxon>
        <taxon>Streptophyta</taxon>
        <taxon>Embryophyta</taxon>
        <taxon>Tracheophyta</taxon>
        <taxon>Spermatophyta</taxon>
        <taxon>Magnoliopsida</taxon>
        <taxon>Liliopsida</taxon>
        <taxon>Asparagales</taxon>
        <taxon>Orchidaceae</taxon>
        <taxon>Epidendroideae</taxon>
        <taxon>Malaxideae</taxon>
        <taxon>Dendrobiinae</taxon>
        <taxon>Dendrobium</taxon>
    </lineage>
</organism>
<name>A0AAV7GZ98_DENCH</name>
<comment type="caution">
    <text evidence="1">The sequence shown here is derived from an EMBL/GenBank/DDBJ whole genome shotgun (WGS) entry which is preliminary data.</text>
</comment>
<dbReference type="PANTHER" id="PTHR35737">
    <property type="entry name" value="CRYPTIC LOCI REGULATOR"/>
    <property type="match status" value="1"/>
</dbReference>
<proteinExistence type="predicted"/>
<dbReference type="AlphaFoldDB" id="A0AAV7GZ98"/>
<gene>
    <name evidence="1" type="ORF">IEQ34_008970</name>
</gene>
<accession>A0AAV7GZ98</accession>
<reference evidence="1 2" key="1">
    <citation type="journal article" date="2021" name="Hortic Res">
        <title>Chromosome-scale assembly of the Dendrobium chrysotoxum genome enhances the understanding of orchid evolution.</title>
        <authorList>
            <person name="Zhang Y."/>
            <person name="Zhang G.Q."/>
            <person name="Zhang D."/>
            <person name="Liu X.D."/>
            <person name="Xu X.Y."/>
            <person name="Sun W.H."/>
            <person name="Yu X."/>
            <person name="Zhu X."/>
            <person name="Wang Z.W."/>
            <person name="Zhao X."/>
            <person name="Zhong W.Y."/>
            <person name="Chen H."/>
            <person name="Yin W.L."/>
            <person name="Huang T."/>
            <person name="Niu S.C."/>
            <person name="Liu Z.J."/>
        </authorList>
    </citation>
    <scope>NUCLEOTIDE SEQUENCE [LARGE SCALE GENOMIC DNA]</scope>
    <source>
        <strain evidence="1">Lindl</strain>
    </source>
</reference>
<protein>
    <submittedName>
        <fullName evidence="1">Uncharacterized protein</fullName>
    </submittedName>
</protein>